<evidence type="ECO:0000256" key="1">
    <source>
        <dbReference type="SAM" id="Phobius"/>
    </source>
</evidence>
<feature type="transmembrane region" description="Helical" evidence="1">
    <location>
        <begin position="147"/>
        <end position="165"/>
    </location>
</feature>
<accession>A0A4P6HHU4</accession>
<evidence type="ECO:0000313" key="3">
    <source>
        <dbReference type="Proteomes" id="UP000293296"/>
    </source>
</evidence>
<dbReference type="OrthoDB" id="5450521at2"/>
<keyword evidence="3" id="KW-1185">Reference proteome</keyword>
<feature type="transmembrane region" description="Helical" evidence="1">
    <location>
        <begin position="75"/>
        <end position="97"/>
    </location>
</feature>
<proteinExistence type="predicted"/>
<dbReference type="KEGG" id="dcb:C3Y92_01875"/>
<sequence>MHALYDLAVGPLAWLAFAVFILGSIYRLLSMRALALKKDAAFVAYISWPHAIRSLIHWVTPFGALGWRENPGVTIVTFLFHICLFVVPLFLMGHIVLLDTFHGLSWPALPDGVADTLSIIVVLACAYFLWRRLTVPEVRFVTRTHDWLVLALVGATFLTGVLAYHRIGDNLFMTTLHVLCGEAMLVAIPFTRLSHMLFGFFSRGYIASEFGSVRFAKDW</sequence>
<dbReference type="SUPFAM" id="SSF103501">
    <property type="entry name" value="Respiratory nitrate reductase 1 gamma chain"/>
    <property type="match status" value="1"/>
</dbReference>
<dbReference type="Proteomes" id="UP000293296">
    <property type="component" value="Chromosome"/>
</dbReference>
<feature type="transmembrane region" description="Helical" evidence="1">
    <location>
        <begin position="12"/>
        <end position="29"/>
    </location>
</feature>
<evidence type="ECO:0000313" key="2">
    <source>
        <dbReference type="EMBL" id="QAZ66056.1"/>
    </source>
</evidence>
<keyword evidence="1" id="KW-0812">Transmembrane</keyword>
<feature type="transmembrane region" description="Helical" evidence="1">
    <location>
        <begin position="117"/>
        <end position="135"/>
    </location>
</feature>
<dbReference type="NCBIfam" id="NF045723">
    <property type="entry name" value="memb_anch_TmcC"/>
    <property type="match status" value="1"/>
</dbReference>
<dbReference type="InterPro" id="IPR036197">
    <property type="entry name" value="NarG-like_sf"/>
</dbReference>
<keyword evidence="1" id="KW-0472">Membrane</keyword>
<dbReference type="RefSeq" id="WP_129348968.1">
    <property type="nucleotide sequence ID" value="NZ_CP026538.1"/>
</dbReference>
<name>A0A4P6HHU4_9BACT</name>
<dbReference type="Gene3D" id="1.20.950.20">
    <property type="entry name" value="Transmembrane di-heme cytochromes, Chain C"/>
    <property type="match status" value="1"/>
</dbReference>
<protein>
    <submittedName>
        <fullName evidence="2">Nitrate reductase</fullName>
    </submittedName>
</protein>
<reference evidence="2 3" key="1">
    <citation type="submission" date="2018-02" db="EMBL/GenBank/DDBJ databases">
        <title>Genome sequence of Desulfovibrio carbinolicus DSM 3852.</title>
        <authorList>
            <person name="Wilbanks E."/>
            <person name="Skennerton C.T."/>
            <person name="Orphan V.J."/>
        </authorList>
    </citation>
    <scope>NUCLEOTIDE SEQUENCE [LARGE SCALE GENOMIC DNA]</scope>
    <source>
        <strain evidence="2 3">DSM 3852</strain>
    </source>
</reference>
<keyword evidence="1" id="KW-1133">Transmembrane helix</keyword>
<organism evidence="2 3">
    <name type="scientific">Solidesulfovibrio carbinolicus</name>
    <dbReference type="NCBI Taxonomy" id="296842"/>
    <lineage>
        <taxon>Bacteria</taxon>
        <taxon>Pseudomonadati</taxon>
        <taxon>Thermodesulfobacteriota</taxon>
        <taxon>Desulfovibrionia</taxon>
        <taxon>Desulfovibrionales</taxon>
        <taxon>Desulfovibrionaceae</taxon>
        <taxon>Solidesulfovibrio</taxon>
    </lineage>
</organism>
<gene>
    <name evidence="2" type="ORF">C3Y92_01875</name>
</gene>
<dbReference type="EMBL" id="CP026538">
    <property type="protein sequence ID" value="QAZ66056.1"/>
    <property type="molecule type" value="Genomic_DNA"/>
</dbReference>
<dbReference type="AlphaFoldDB" id="A0A4P6HHU4"/>